<dbReference type="GO" id="GO:0005886">
    <property type="term" value="C:plasma membrane"/>
    <property type="evidence" value="ECO:0007669"/>
    <property type="project" value="TreeGrafter"/>
</dbReference>
<dbReference type="EMBL" id="JRMP02000023">
    <property type="protein sequence ID" value="TLD92167.1"/>
    <property type="molecule type" value="Genomic_DNA"/>
</dbReference>
<keyword evidence="1" id="KW-1133">Transmembrane helix</keyword>
<dbReference type="Pfam" id="PF04341">
    <property type="entry name" value="DUF485"/>
    <property type="match status" value="1"/>
</dbReference>
<evidence type="ECO:0000313" key="4">
    <source>
        <dbReference type="Proteomes" id="UP000029714"/>
    </source>
</evidence>
<dbReference type="STRING" id="1548018.LS64_03900"/>
<evidence type="ECO:0000313" key="2">
    <source>
        <dbReference type="EMBL" id="MWV68724.1"/>
    </source>
</evidence>
<gene>
    <name evidence="2" type="ORF">DCO61_01440</name>
    <name evidence="3" type="ORF">LS64_010785</name>
</gene>
<dbReference type="AlphaFoldDB" id="A0A347VRC0"/>
<proteinExistence type="predicted"/>
<name>A0A347VRC0_9HELI</name>
<dbReference type="InterPro" id="IPR007436">
    <property type="entry name" value="DUF485"/>
</dbReference>
<keyword evidence="4" id="KW-1185">Reference proteome</keyword>
<dbReference type="InterPro" id="IPR052959">
    <property type="entry name" value="Inner_membrane_assoc"/>
</dbReference>
<accession>A0A347VRC0</accession>
<evidence type="ECO:0000313" key="3">
    <source>
        <dbReference type="EMBL" id="TLD92167.1"/>
    </source>
</evidence>
<keyword evidence="1" id="KW-0812">Transmembrane</keyword>
<reference evidence="3 4" key="1">
    <citation type="journal article" date="2014" name="Genome Announc.">
        <title>Draft genome sequences of eight enterohepatic helicobacter species isolated from both laboratory and wild rodents.</title>
        <authorList>
            <person name="Sheh A."/>
            <person name="Shen Z."/>
            <person name="Fox J.G."/>
        </authorList>
    </citation>
    <scope>NUCLEOTIDE SEQUENCE [LARGE SCALE GENOMIC DNA]</scope>
    <source>
        <strain evidence="3 4">MIT 97-6194</strain>
    </source>
</reference>
<dbReference type="EMBL" id="QBIU01000001">
    <property type="protein sequence ID" value="MWV68724.1"/>
    <property type="molecule type" value="Genomic_DNA"/>
</dbReference>
<dbReference type="RefSeq" id="WP_034570890.1">
    <property type="nucleotide sequence ID" value="NZ_JRMP02000023.1"/>
</dbReference>
<evidence type="ECO:0000313" key="5">
    <source>
        <dbReference type="Proteomes" id="UP000477070"/>
    </source>
</evidence>
<reference evidence="2 5" key="4">
    <citation type="submission" date="2019-12" db="EMBL/GenBank/DDBJ databases">
        <title>Multi-Generational Helicobacter saguini Isolates.</title>
        <authorList>
            <person name="Mannion A."/>
            <person name="Shen Z."/>
            <person name="Fox J.G."/>
        </authorList>
    </citation>
    <scope>NUCLEOTIDE SEQUENCE [LARGE SCALE GENOMIC DNA]</scope>
    <source>
        <strain evidence="2">16-048</strain>
        <strain evidence="5">16-048 (F4)</strain>
    </source>
</reference>
<keyword evidence="1" id="KW-0472">Membrane</keyword>
<reference evidence="3" key="3">
    <citation type="submission" date="2018-04" db="EMBL/GenBank/DDBJ databases">
        <authorList>
            <person name="Sheh A."/>
            <person name="Shen Z."/>
            <person name="Mannion A.J."/>
            <person name="Fox J.G."/>
        </authorList>
    </citation>
    <scope>NUCLEOTIDE SEQUENCE</scope>
    <source>
        <strain evidence="3">MIT 97-6194</strain>
    </source>
</reference>
<dbReference type="OrthoDB" id="5360525at2"/>
<dbReference type="PANTHER" id="PTHR38598">
    <property type="entry name" value="INNER MEMBRANE PROTEIN YJCH"/>
    <property type="match status" value="1"/>
</dbReference>
<sequence length="110" mass="12505">MHAAPTKEQVKARFYKFVTFRNKFCVWLSVVIFVAYYGFIAGIGFFPQVLGFRLGPSAISLGILMGVSIIALCIVSTGLYTLFANKYFDKEQGEIIEEMEDLKMIEEMQK</sequence>
<feature type="transmembrane region" description="Helical" evidence="1">
    <location>
        <begin position="24"/>
        <end position="46"/>
    </location>
</feature>
<dbReference type="Proteomes" id="UP000029714">
    <property type="component" value="Unassembled WGS sequence"/>
</dbReference>
<dbReference type="Proteomes" id="UP000477070">
    <property type="component" value="Unassembled WGS sequence"/>
</dbReference>
<reference evidence="3 4" key="2">
    <citation type="journal article" date="2016" name="Infect. Immun.">
        <title>Helicobacter saguini, a Novel Helicobacter Isolated from Cotton-Top Tamarins with Ulcerative Colitis, Has Proinflammatory Properties and Induces Typhlocolitis and Dysplasia in Gnotobiotic IL-10-/- Mice.</title>
        <authorList>
            <person name="Shen Z."/>
            <person name="Mannion A."/>
            <person name="Whary M.T."/>
            <person name="Muthupalani S."/>
            <person name="Sheh A."/>
            <person name="Feng Y."/>
            <person name="Gong G."/>
            <person name="Vandamme P."/>
            <person name="Holcombe H.R."/>
            <person name="Paster B.J."/>
            <person name="Fox J.G."/>
        </authorList>
    </citation>
    <scope>NUCLEOTIDE SEQUENCE [LARGE SCALE GENOMIC DNA]</scope>
    <source>
        <strain evidence="3 4">MIT 97-6194</strain>
    </source>
</reference>
<organism evidence="3 4">
    <name type="scientific">Helicobacter saguini</name>
    <dbReference type="NCBI Taxonomy" id="1548018"/>
    <lineage>
        <taxon>Bacteria</taxon>
        <taxon>Pseudomonadati</taxon>
        <taxon>Campylobacterota</taxon>
        <taxon>Epsilonproteobacteria</taxon>
        <taxon>Campylobacterales</taxon>
        <taxon>Helicobacteraceae</taxon>
        <taxon>Helicobacter</taxon>
    </lineage>
</organism>
<dbReference type="PANTHER" id="PTHR38598:SF1">
    <property type="entry name" value="INNER MEMBRANE PROTEIN YJCH"/>
    <property type="match status" value="1"/>
</dbReference>
<comment type="caution">
    <text evidence="3">The sequence shown here is derived from an EMBL/GenBank/DDBJ whole genome shotgun (WGS) entry which is preliminary data.</text>
</comment>
<protein>
    <submittedName>
        <fullName evidence="3">DUF485 domain-containing protein</fullName>
    </submittedName>
</protein>
<feature type="transmembrane region" description="Helical" evidence="1">
    <location>
        <begin position="58"/>
        <end position="83"/>
    </location>
</feature>
<evidence type="ECO:0000256" key="1">
    <source>
        <dbReference type="SAM" id="Phobius"/>
    </source>
</evidence>